<dbReference type="InterPro" id="IPR017853">
    <property type="entry name" value="GH"/>
</dbReference>
<dbReference type="PROSITE" id="PS00775">
    <property type="entry name" value="GLYCOSYL_HYDROL_F3"/>
    <property type="match status" value="1"/>
</dbReference>
<proteinExistence type="inferred from homology"/>
<evidence type="ECO:0000256" key="5">
    <source>
        <dbReference type="ARBA" id="ARBA00023295"/>
    </source>
</evidence>
<keyword evidence="4 6" id="KW-0378">Hydrolase</keyword>
<comment type="similarity">
    <text evidence="2 6">Belongs to the glycosyl hydrolase 3 family.</text>
</comment>
<name>A0ABZ3BMW5_BURPY</name>
<evidence type="ECO:0000256" key="2">
    <source>
        <dbReference type="ARBA" id="ARBA00005336"/>
    </source>
</evidence>
<dbReference type="Gene3D" id="3.20.20.300">
    <property type="entry name" value="Glycoside hydrolase, family 3, N-terminal domain"/>
    <property type="match status" value="1"/>
</dbReference>
<dbReference type="GO" id="GO:0016787">
    <property type="term" value="F:hydrolase activity"/>
    <property type="evidence" value="ECO:0007669"/>
    <property type="project" value="UniProtKB-KW"/>
</dbReference>
<evidence type="ECO:0000256" key="3">
    <source>
        <dbReference type="ARBA" id="ARBA00012663"/>
    </source>
</evidence>
<evidence type="ECO:0000259" key="7">
    <source>
        <dbReference type="Pfam" id="PF00933"/>
    </source>
</evidence>
<organism evidence="9 10">
    <name type="scientific">Burkholderia pyrrocinia</name>
    <name type="common">Pseudomonas pyrrocinia</name>
    <dbReference type="NCBI Taxonomy" id="60550"/>
    <lineage>
        <taxon>Bacteria</taxon>
        <taxon>Pseudomonadati</taxon>
        <taxon>Pseudomonadota</taxon>
        <taxon>Betaproteobacteria</taxon>
        <taxon>Burkholderiales</taxon>
        <taxon>Burkholderiaceae</taxon>
        <taxon>Burkholderia</taxon>
        <taxon>Burkholderia cepacia complex</taxon>
    </lineage>
</organism>
<feature type="domain" description="Glycoside hydrolase family 3 C-terminal" evidence="8">
    <location>
        <begin position="451"/>
        <end position="684"/>
    </location>
</feature>
<dbReference type="InterPro" id="IPR019800">
    <property type="entry name" value="Glyco_hydro_3_AS"/>
</dbReference>
<sequence>MIVIHPHFRLALISPRMARLRLLAVLLTSTLFFGCGSNDDIEQQADLIVKQMSLREKVGQKIMMAFRYWCPDDQPACTSGMANLPDAVSQSLRDNAIGGVILFADNLIDLQQTRRLGEQIHLARLQNSPVGLLIGIDEEGGNVFRLPRTLATSFPGNMALGAAYESTRDPDLAIESGRVLATEMRAVGFNVNFAPVIDVNSNPLNPVINVRAYGDDPVAISLLGRLSAQGMRDERVISTFKHFPGHGDTATDSHYGLPVVRKSRADAYAIDLAPYRQAIESGQSPDMIMTAHIQYPSLDSTQLPTRTGEWMVAPATMSRKIQHDILRNEMHYDGVTITDALDMKGISNYFDQADAVIKVFQADVDIALMPTEFRTAAQASRLRQLIDQVVTAVHNGKIDRAELDRSVSRIVQMKLRNGITPAGEAIPRPDLSAIGSTPHRAVETRIARQAITLLRNQEATLPLRSPDRRIFILTPWGEQAEGMRRRFKENGFEHVSGAKLSDTPWGAQQQAIDGSDIVIIGTLSTGVSPVERNGDTNILTVPHQARSLAARPVLTAGNGSLVFNVQEDEVPTQSRFARSLSSTPSEAQQMRYAMEYAKRQGKVVIHVTLRAPYDVVNYDDVADATLATYAYYGYENGWRGPSMLALVDVMVGKNKPGGKLPVTIYANESSGALGPIRYPRGFGLQF</sequence>
<feature type="domain" description="Glycoside hydrolase family 3 N-terminal" evidence="7">
    <location>
        <begin position="54"/>
        <end position="412"/>
    </location>
</feature>
<gene>
    <name evidence="9" type="ORF">WN985_29015</name>
</gene>
<dbReference type="InterPro" id="IPR001764">
    <property type="entry name" value="Glyco_hydro_3_N"/>
</dbReference>
<dbReference type="SUPFAM" id="SSF51445">
    <property type="entry name" value="(Trans)glycosidases"/>
    <property type="match status" value="1"/>
</dbReference>
<evidence type="ECO:0000256" key="6">
    <source>
        <dbReference type="RuleBase" id="RU361161"/>
    </source>
</evidence>
<dbReference type="InterPro" id="IPR002772">
    <property type="entry name" value="Glyco_hydro_3_C"/>
</dbReference>
<dbReference type="PANTHER" id="PTHR30480">
    <property type="entry name" value="BETA-HEXOSAMINIDASE-RELATED"/>
    <property type="match status" value="1"/>
</dbReference>
<evidence type="ECO:0000259" key="8">
    <source>
        <dbReference type="Pfam" id="PF01915"/>
    </source>
</evidence>
<evidence type="ECO:0000313" key="10">
    <source>
        <dbReference type="Proteomes" id="UP001484179"/>
    </source>
</evidence>
<dbReference type="PANTHER" id="PTHR30480:SF13">
    <property type="entry name" value="BETA-HEXOSAMINIDASE"/>
    <property type="match status" value="1"/>
</dbReference>
<dbReference type="Gene3D" id="3.40.50.1700">
    <property type="entry name" value="Glycoside hydrolase family 3 C-terminal domain"/>
    <property type="match status" value="1"/>
</dbReference>
<dbReference type="InterPro" id="IPR036962">
    <property type="entry name" value="Glyco_hydro_3_N_sf"/>
</dbReference>
<evidence type="ECO:0000256" key="4">
    <source>
        <dbReference type="ARBA" id="ARBA00022801"/>
    </source>
</evidence>
<dbReference type="SUPFAM" id="SSF52279">
    <property type="entry name" value="Beta-D-glucan exohydrolase, C-terminal domain"/>
    <property type="match status" value="1"/>
</dbReference>
<accession>A0ABZ3BMW5</accession>
<keyword evidence="10" id="KW-1185">Reference proteome</keyword>
<dbReference type="InterPro" id="IPR050226">
    <property type="entry name" value="NagZ_Beta-hexosaminidase"/>
</dbReference>
<dbReference type="EC" id="3.2.1.52" evidence="3"/>
<protein>
    <recommendedName>
        <fullName evidence="3">beta-N-acetylhexosaminidase</fullName>
        <ecNumber evidence="3">3.2.1.52</ecNumber>
    </recommendedName>
</protein>
<evidence type="ECO:0000313" key="9">
    <source>
        <dbReference type="EMBL" id="WZW56583.1"/>
    </source>
</evidence>
<evidence type="ECO:0000256" key="1">
    <source>
        <dbReference type="ARBA" id="ARBA00001231"/>
    </source>
</evidence>
<dbReference type="Pfam" id="PF01915">
    <property type="entry name" value="Glyco_hydro_3_C"/>
    <property type="match status" value="1"/>
</dbReference>
<dbReference type="EMBL" id="CP150850">
    <property type="protein sequence ID" value="WZW56583.1"/>
    <property type="molecule type" value="Genomic_DNA"/>
</dbReference>
<reference evidence="9 10" key="1">
    <citation type="submission" date="2024-04" db="EMBL/GenBank/DDBJ databases">
        <title>Biological Control Activity of Plant Growth Promoting Rhizobacteria Burkholderia pyrrocinia BX1 against Tobacco black shank Introduction Tobacco black shank (TBS) caused by the oomycete Phytophthora. nicotianae (P. nicotianae) has become a destructive soil.</title>
        <authorList>
            <person name="Liu X."/>
            <person name="Shu C."/>
        </authorList>
    </citation>
    <scope>NUCLEOTIDE SEQUENCE [LARGE SCALE GENOMIC DNA]</scope>
    <source>
        <strain evidence="9 10">BX1</strain>
    </source>
</reference>
<dbReference type="InterPro" id="IPR036881">
    <property type="entry name" value="Glyco_hydro_3_C_sf"/>
</dbReference>
<comment type="catalytic activity">
    <reaction evidence="1">
        <text>Hydrolysis of terminal non-reducing N-acetyl-D-hexosamine residues in N-acetyl-beta-D-hexosaminides.</text>
        <dbReference type="EC" id="3.2.1.52"/>
    </reaction>
</comment>
<dbReference type="Proteomes" id="UP001484179">
    <property type="component" value="Chromosome 2"/>
</dbReference>
<dbReference type="Pfam" id="PF00933">
    <property type="entry name" value="Glyco_hydro_3"/>
    <property type="match status" value="1"/>
</dbReference>
<keyword evidence="5 6" id="KW-0326">Glycosidase</keyword>